<feature type="domain" description="4'-phosphopantetheinyl transferase" evidence="9">
    <location>
        <begin position="112"/>
        <end position="229"/>
    </location>
</feature>
<comment type="caution">
    <text evidence="11">The sequence shown here is derived from an EMBL/GenBank/DDBJ whole genome shotgun (WGS) entry which is preliminary data.</text>
</comment>
<dbReference type="PANTHER" id="PTHR12215:SF10">
    <property type="entry name" value="L-AMINOADIPATE-SEMIALDEHYDE DEHYDROGENASE-PHOSPHOPANTETHEINYL TRANSFERASE"/>
    <property type="match status" value="1"/>
</dbReference>
<evidence type="ECO:0000256" key="5">
    <source>
        <dbReference type="ARBA" id="ARBA00030484"/>
    </source>
</evidence>
<evidence type="ECO:0000256" key="2">
    <source>
        <dbReference type="ARBA" id="ARBA00013172"/>
    </source>
</evidence>
<evidence type="ECO:0000256" key="4">
    <source>
        <dbReference type="ARBA" id="ARBA00022679"/>
    </source>
</evidence>
<dbReference type="Proteomes" id="UP001054837">
    <property type="component" value="Unassembled WGS sequence"/>
</dbReference>
<dbReference type="FunFam" id="3.90.470.20:FF:000003">
    <property type="entry name" value="L-aminoadipate-semialdehyde dehydrogenase-phosphopantetheinyl transferase"/>
    <property type="match status" value="1"/>
</dbReference>
<dbReference type="GO" id="GO:0008897">
    <property type="term" value="F:holo-[acyl-carrier-protein] synthase activity"/>
    <property type="evidence" value="ECO:0007669"/>
    <property type="project" value="UniProtKB-EC"/>
</dbReference>
<dbReference type="GO" id="GO:0000287">
    <property type="term" value="F:magnesium ion binding"/>
    <property type="evidence" value="ECO:0007669"/>
    <property type="project" value="InterPro"/>
</dbReference>
<evidence type="ECO:0000256" key="1">
    <source>
        <dbReference type="ARBA" id="ARBA00006195"/>
    </source>
</evidence>
<comment type="catalytic activity">
    <reaction evidence="8">
        <text>apo-[ACP] + acetyl-CoA = acetyl-[ACP] + adenosine 3',5'-bisphosphate + H(+)</text>
        <dbReference type="Rhea" id="RHEA:46564"/>
        <dbReference type="Rhea" id="RHEA-COMP:9621"/>
        <dbReference type="Rhea" id="RHEA-COMP:9690"/>
        <dbReference type="ChEBI" id="CHEBI:15378"/>
        <dbReference type="ChEBI" id="CHEBI:29999"/>
        <dbReference type="ChEBI" id="CHEBI:57288"/>
        <dbReference type="ChEBI" id="CHEBI:58343"/>
        <dbReference type="ChEBI" id="CHEBI:78446"/>
    </reaction>
    <physiologicalReaction direction="left-to-right" evidence="8">
        <dbReference type="Rhea" id="RHEA:46565"/>
    </physiologicalReaction>
</comment>
<evidence type="ECO:0000313" key="12">
    <source>
        <dbReference type="Proteomes" id="UP001054837"/>
    </source>
</evidence>
<feature type="domain" description="4'-phosphopantetheinyl transferase N-terminal" evidence="10">
    <location>
        <begin position="16"/>
        <end position="107"/>
    </location>
</feature>
<dbReference type="Gene3D" id="3.90.470.20">
    <property type="entry name" value="4'-phosphopantetheinyl transferase domain"/>
    <property type="match status" value="2"/>
</dbReference>
<evidence type="ECO:0000259" key="9">
    <source>
        <dbReference type="Pfam" id="PF01648"/>
    </source>
</evidence>
<dbReference type="EC" id="2.7.8.7" evidence="2"/>
<comment type="similarity">
    <text evidence="1">Belongs to the P-Pant transferase superfamily. AcpS family.</text>
</comment>
<gene>
    <name evidence="11" type="primary">aasdhppt</name>
    <name evidence="11" type="ORF">CDAR_302841</name>
</gene>
<reference evidence="11 12" key="1">
    <citation type="submission" date="2021-06" db="EMBL/GenBank/DDBJ databases">
        <title>Caerostris darwini draft genome.</title>
        <authorList>
            <person name="Kono N."/>
            <person name="Arakawa K."/>
        </authorList>
    </citation>
    <scope>NUCLEOTIDE SEQUENCE [LARGE SCALE GENOMIC DNA]</scope>
</reference>
<protein>
    <recommendedName>
        <fullName evidence="3">L-aminoadipate-semialdehyde dehydrogenase-phosphopantetheinyl transferase</fullName>
        <ecNumber evidence="2">2.7.8.7</ecNumber>
    </recommendedName>
    <alternativeName>
        <fullName evidence="5">4'-phosphopantetheinyl transferase</fullName>
    </alternativeName>
    <alternativeName>
        <fullName evidence="6">Alpha-aminoadipic semialdehyde dehydrogenase-phosphopantetheinyl transferase</fullName>
    </alternativeName>
</protein>
<dbReference type="InterPro" id="IPR050559">
    <property type="entry name" value="P-Pant_transferase_sf"/>
</dbReference>
<dbReference type="GO" id="GO:0019878">
    <property type="term" value="P:lysine biosynthetic process via aminoadipic acid"/>
    <property type="evidence" value="ECO:0007669"/>
    <property type="project" value="TreeGrafter"/>
</dbReference>
<dbReference type="InterPro" id="IPR008278">
    <property type="entry name" value="4-PPantetheinyl_Trfase_dom"/>
</dbReference>
<keyword evidence="4 11" id="KW-0808">Transferase</keyword>
<dbReference type="EMBL" id="BPLQ01012350">
    <property type="protein sequence ID" value="GIY64744.1"/>
    <property type="molecule type" value="Genomic_DNA"/>
</dbReference>
<proteinExistence type="inferred from homology"/>
<dbReference type="AlphaFoldDB" id="A0AAV4V4Z8"/>
<dbReference type="GO" id="GO:0005829">
    <property type="term" value="C:cytosol"/>
    <property type="evidence" value="ECO:0007669"/>
    <property type="project" value="TreeGrafter"/>
</dbReference>
<dbReference type="SUPFAM" id="SSF56214">
    <property type="entry name" value="4'-phosphopantetheinyl transferase"/>
    <property type="match status" value="2"/>
</dbReference>
<comment type="catalytic activity">
    <reaction evidence="7">
        <text>apo-[ACP] + CoA = holo-[ACP] + adenosine 3',5'-bisphosphate + H(+)</text>
        <dbReference type="Rhea" id="RHEA:12068"/>
        <dbReference type="Rhea" id="RHEA-COMP:9685"/>
        <dbReference type="Rhea" id="RHEA-COMP:9690"/>
        <dbReference type="ChEBI" id="CHEBI:15378"/>
        <dbReference type="ChEBI" id="CHEBI:29999"/>
        <dbReference type="ChEBI" id="CHEBI:57287"/>
        <dbReference type="ChEBI" id="CHEBI:58343"/>
        <dbReference type="ChEBI" id="CHEBI:64479"/>
        <dbReference type="EC" id="2.7.8.7"/>
    </reaction>
    <physiologicalReaction direction="left-to-right" evidence="7">
        <dbReference type="Rhea" id="RHEA:12069"/>
    </physiologicalReaction>
</comment>
<keyword evidence="12" id="KW-1185">Reference proteome</keyword>
<accession>A0AAV4V4Z8</accession>
<dbReference type="PANTHER" id="PTHR12215">
    <property type="entry name" value="PHOSPHOPANTETHEINE TRANSFERASE"/>
    <property type="match status" value="1"/>
</dbReference>
<evidence type="ECO:0000256" key="8">
    <source>
        <dbReference type="ARBA" id="ARBA00048794"/>
    </source>
</evidence>
<organism evidence="11 12">
    <name type="scientific">Caerostris darwini</name>
    <dbReference type="NCBI Taxonomy" id="1538125"/>
    <lineage>
        <taxon>Eukaryota</taxon>
        <taxon>Metazoa</taxon>
        <taxon>Ecdysozoa</taxon>
        <taxon>Arthropoda</taxon>
        <taxon>Chelicerata</taxon>
        <taxon>Arachnida</taxon>
        <taxon>Araneae</taxon>
        <taxon>Araneomorphae</taxon>
        <taxon>Entelegynae</taxon>
        <taxon>Araneoidea</taxon>
        <taxon>Araneidae</taxon>
        <taxon>Caerostris</taxon>
    </lineage>
</organism>
<evidence type="ECO:0000313" key="11">
    <source>
        <dbReference type="EMBL" id="GIY64744.1"/>
    </source>
</evidence>
<evidence type="ECO:0000256" key="6">
    <source>
        <dbReference type="ARBA" id="ARBA00033443"/>
    </source>
</evidence>
<evidence type="ECO:0000259" key="10">
    <source>
        <dbReference type="Pfam" id="PF22624"/>
    </source>
</evidence>
<sequence length="286" mass="33677">MSLPFISIRWAFNVTNWKPTYDQWKLAVQCVQKEECERCYRFAFKDDCKTSLIGQLLIRKVVNEYLKIPYDKIVLSRSSSGKPYLEQNDNFFFNVSHHGDFCVLAADYNSKVGIDVMKVKYREKRSVSEFFSLMRKQFSSHEWNFIIQPGLEKEQLGRFYRLWCLKESYVKAIGTGIVFDLQSLSFSCTTPILPQGTITTDTKLYEKGQLKPLWKFEETFLDDNHCVAVATEPIKQIAEQDIGDHDQLKLFNFLSYNELMQNCKPFETIKEDFWKNFESKSEKKLL</sequence>
<dbReference type="InterPro" id="IPR037143">
    <property type="entry name" value="4-PPantetheinyl_Trfase_dom_sf"/>
</dbReference>
<dbReference type="Pfam" id="PF22624">
    <property type="entry name" value="AASDHPPT_N"/>
    <property type="match status" value="1"/>
</dbReference>
<dbReference type="Pfam" id="PF01648">
    <property type="entry name" value="ACPS"/>
    <property type="match status" value="1"/>
</dbReference>
<evidence type="ECO:0000256" key="3">
    <source>
        <dbReference type="ARBA" id="ARBA00016301"/>
    </source>
</evidence>
<name>A0AAV4V4Z8_9ARAC</name>
<dbReference type="InterPro" id="IPR055066">
    <property type="entry name" value="AASDHPPT_N"/>
</dbReference>
<evidence type="ECO:0000256" key="7">
    <source>
        <dbReference type="ARBA" id="ARBA00048641"/>
    </source>
</evidence>